<protein>
    <submittedName>
        <fullName evidence="3">Amino acid transporter</fullName>
    </submittedName>
</protein>
<sequence>MASGPRIVAELGRPETPAETADRKAAASRAYRQSKTFRNLVAALLVIMAVVAVVYFGVPRGSLPDPEEADVAAAAQSASAAIGHPLVVPVVPENWRANSARLEGSMWRVVYAPPSGYVRVAQGVDADAGWATKVLGGFAPSGSVTIDGIAWDEYTIPAAARTDTVSYAISTTAGSDTVLIYGATDAATAAVAASGVTDQILTMREEKR</sequence>
<proteinExistence type="predicted"/>
<feature type="region of interest" description="Disordered" evidence="1">
    <location>
        <begin position="1"/>
        <end position="24"/>
    </location>
</feature>
<dbReference type="EMBL" id="JWSZ01000001">
    <property type="protein sequence ID" value="KIC60269.1"/>
    <property type="molecule type" value="Genomic_DNA"/>
</dbReference>
<reference evidence="3 4" key="1">
    <citation type="submission" date="2014-12" db="EMBL/GenBank/DDBJ databases">
        <title>Genome sequencing of Microbacterium hominis TPW29.</title>
        <authorList>
            <person name="Tan P.W."/>
            <person name="Chan K.-G."/>
        </authorList>
    </citation>
    <scope>NUCLEOTIDE SEQUENCE [LARGE SCALE GENOMIC DNA]</scope>
    <source>
        <strain evidence="3 4">TPW29</strain>
    </source>
</reference>
<dbReference type="AlphaFoldDB" id="A0A0B4CGA6"/>
<feature type="transmembrane region" description="Helical" evidence="2">
    <location>
        <begin position="39"/>
        <end position="58"/>
    </location>
</feature>
<comment type="caution">
    <text evidence="3">The sequence shown here is derived from an EMBL/GenBank/DDBJ whole genome shotgun (WGS) entry which is preliminary data.</text>
</comment>
<dbReference type="RefSeq" id="WP_039412319.1">
    <property type="nucleotide sequence ID" value="NZ_JWSZ01000001.1"/>
</dbReference>
<keyword evidence="2" id="KW-0472">Membrane</keyword>
<keyword evidence="2" id="KW-0812">Transmembrane</keyword>
<keyword evidence="2" id="KW-1133">Transmembrane helix</keyword>
<evidence type="ECO:0000313" key="3">
    <source>
        <dbReference type="EMBL" id="KIC60269.1"/>
    </source>
</evidence>
<dbReference type="InterPro" id="IPR025339">
    <property type="entry name" value="DUF4245"/>
</dbReference>
<evidence type="ECO:0000256" key="1">
    <source>
        <dbReference type="SAM" id="MobiDB-lite"/>
    </source>
</evidence>
<evidence type="ECO:0000313" key="4">
    <source>
        <dbReference type="Proteomes" id="UP000031202"/>
    </source>
</evidence>
<evidence type="ECO:0000256" key="2">
    <source>
        <dbReference type="SAM" id="Phobius"/>
    </source>
</evidence>
<accession>A0A0B4CGA6</accession>
<dbReference type="Proteomes" id="UP000031202">
    <property type="component" value="Unassembled WGS sequence"/>
</dbReference>
<gene>
    <name evidence="3" type="ORF">RM52_02475</name>
</gene>
<dbReference type="Pfam" id="PF14030">
    <property type="entry name" value="DUF4245"/>
    <property type="match status" value="1"/>
</dbReference>
<name>A0A0B4CGA6_9MICO</name>
<organism evidence="3 4">
    <name type="scientific">Microbacterium hominis</name>
    <dbReference type="NCBI Taxonomy" id="162426"/>
    <lineage>
        <taxon>Bacteria</taxon>
        <taxon>Bacillati</taxon>
        <taxon>Actinomycetota</taxon>
        <taxon>Actinomycetes</taxon>
        <taxon>Micrococcales</taxon>
        <taxon>Microbacteriaceae</taxon>
        <taxon>Microbacterium</taxon>
    </lineage>
</organism>